<feature type="non-terminal residue" evidence="9">
    <location>
        <position position="1"/>
    </location>
</feature>
<dbReference type="SMART" id="SM00220">
    <property type="entry name" value="S_TKc"/>
    <property type="match status" value="1"/>
</dbReference>
<dbReference type="PROSITE" id="PS00107">
    <property type="entry name" value="PROTEIN_KINASE_ATP"/>
    <property type="match status" value="1"/>
</dbReference>
<evidence type="ECO:0000256" key="2">
    <source>
        <dbReference type="ARBA" id="ARBA00022679"/>
    </source>
</evidence>
<keyword evidence="2" id="KW-0808">Transferase</keyword>
<gene>
    <name evidence="9" type="ORF">PMAYCL1PPCAC_10475</name>
</gene>
<dbReference type="InterPro" id="IPR011009">
    <property type="entry name" value="Kinase-like_dom_sf"/>
</dbReference>
<keyword evidence="3 6" id="KW-0547">Nucleotide-binding</keyword>
<evidence type="ECO:0000256" key="4">
    <source>
        <dbReference type="ARBA" id="ARBA00022777"/>
    </source>
</evidence>
<organism evidence="9 10">
    <name type="scientific">Pristionchus mayeri</name>
    <dbReference type="NCBI Taxonomy" id="1317129"/>
    <lineage>
        <taxon>Eukaryota</taxon>
        <taxon>Metazoa</taxon>
        <taxon>Ecdysozoa</taxon>
        <taxon>Nematoda</taxon>
        <taxon>Chromadorea</taxon>
        <taxon>Rhabditida</taxon>
        <taxon>Rhabditina</taxon>
        <taxon>Diplogasteromorpha</taxon>
        <taxon>Diplogasteroidea</taxon>
        <taxon>Neodiplogasteridae</taxon>
        <taxon>Pristionchus</taxon>
    </lineage>
</organism>
<evidence type="ECO:0000256" key="3">
    <source>
        <dbReference type="ARBA" id="ARBA00022741"/>
    </source>
</evidence>
<dbReference type="SUPFAM" id="SSF56112">
    <property type="entry name" value="Protein kinase-like (PK-like)"/>
    <property type="match status" value="1"/>
</dbReference>
<name>A0AAN5CD02_9BILA</name>
<evidence type="ECO:0000256" key="5">
    <source>
        <dbReference type="ARBA" id="ARBA00022840"/>
    </source>
</evidence>
<dbReference type="AlphaFoldDB" id="A0AAN5CD02"/>
<evidence type="ECO:0000313" key="10">
    <source>
        <dbReference type="Proteomes" id="UP001328107"/>
    </source>
</evidence>
<dbReference type="Gene3D" id="3.30.200.20">
    <property type="entry name" value="Phosphorylase Kinase, domain 1"/>
    <property type="match status" value="1"/>
</dbReference>
<evidence type="ECO:0000259" key="8">
    <source>
        <dbReference type="PROSITE" id="PS50011"/>
    </source>
</evidence>
<keyword evidence="4" id="KW-0418">Kinase</keyword>
<dbReference type="PANTHER" id="PTHR24355">
    <property type="entry name" value="G PROTEIN-COUPLED RECEPTOR KINASE/RIBOSOMAL PROTEIN S6 KINASE"/>
    <property type="match status" value="1"/>
</dbReference>
<dbReference type="EMBL" id="BTRK01000003">
    <property type="protein sequence ID" value="GMR40280.1"/>
    <property type="molecule type" value="Genomic_DNA"/>
</dbReference>
<feature type="domain" description="Protein kinase" evidence="8">
    <location>
        <begin position="142"/>
        <end position="399"/>
    </location>
</feature>
<protein>
    <recommendedName>
        <fullName evidence="8">Protein kinase domain-containing protein</fullName>
    </recommendedName>
</protein>
<dbReference type="InterPro" id="IPR017441">
    <property type="entry name" value="Protein_kinase_ATP_BS"/>
</dbReference>
<evidence type="ECO:0000256" key="1">
    <source>
        <dbReference type="ARBA" id="ARBA00022527"/>
    </source>
</evidence>
<accession>A0AAN5CD02</accession>
<comment type="caution">
    <text evidence="9">The sequence shown here is derived from an EMBL/GenBank/DDBJ whole genome shotgun (WGS) entry which is preliminary data.</text>
</comment>
<dbReference type="Proteomes" id="UP001328107">
    <property type="component" value="Unassembled WGS sequence"/>
</dbReference>
<evidence type="ECO:0000256" key="6">
    <source>
        <dbReference type="PROSITE-ProRule" id="PRU10141"/>
    </source>
</evidence>
<dbReference type="InterPro" id="IPR008271">
    <property type="entry name" value="Ser/Thr_kinase_AS"/>
</dbReference>
<keyword evidence="10" id="KW-1185">Reference proteome</keyword>
<reference evidence="10" key="1">
    <citation type="submission" date="2022-10" db="EMBL/GenBank/DDBJ databases">
        <title>Genome assembly of Pristionchus species.</title>
        <authorList>
            <person name="Yoshida K."/>
            <person name="Sommer R.J."/>
        </authorList>
    </citation>
    <scope>NUCLEOTIDE SEQUENCE [LARGE SCALE GENOMIC DNA]</scope>
    <source>
        <strain evidence="10">RS5460</strain>
    </source>
</reference>
<dbReference type="PANTHER" id="PTHR24355:SF1">
    <property type="entry name" value="RIBOSOMAL PROTEIN S6 KINASE-RELATED PROTEIN"/>
    <property type="match status" value="1"/>
</dbReference>
<dbReference type="InterPro" id="IPR000719">
    <property type="entry name" value="Prot_kinase_dom"/>
</dbReference>
<keyword evidence="1 7" id="KW-0723">Serine/threonine-protein kinase</keyword>
<keyword evidence="5 6" id="KW-0067">ATP-binding</keyword>
<comment type="similarity">
    <text evidence="7">Belongs to the protein kinase superfamily.</text>
</comment>
<evidence type="ECO:0000313" key="9">
    <source>
        <dbReference type="EMBL" id="GMR40280.1"/>
    </source>
</evidence>
<dbReference type="Gene3D" id="1.10.510.10">
    <property type="entry name" value="Transferase(Phosphotransferase) domain 1"/>
    <property type="match status" value="1"/>
</dbReference>
<dbReference type="GO" id="GO:0005524">
    <property type="term" value="F:ATP binding"/>
    <property type="evidence" value="ECO:0007669"/>
    <property type="project" value="UniProtKB-UniRule"/>
</dbReference>
<proteinExistence type="inferred from homology"/>
<evidence type="ECO:0000256" key="7">
    <source>
        <dbReference type="RuleBase" id="RU000304"/>
    </source>
</evidence>
<dbReference type="GO" id="GO:0004674">
    <property type="term" value="F:protein serine/threonine kinase activity"/>
    <property type="evidence" value="ECO:0007669"/>
    <property type="project" value="UniProtKB-KW"/>
</dbReference>
<sequence length="460" mass="52122">LGLISSFLHNHATPAKLPRLDPERQPAIEIVPIHSEMSQDVALCSPVSSSASTTKKKKRFAALTRFLSLSSGRIDFGVSSPKKIEDKRCAVSLRSESEATTSKLSTTSLSSLSRLRDNPNPWHVTMFLPAFPNRGPVSESNFQMYEELGRGVFSIVRRAQFRTEERAFCAIKIQDKATVLRHNYVARAIEEVQILARLPPHPLIICFFGAWQSRSQLFVCMELPTDGCTDLARLSRLYSPLSEGAVRVVLAELGCTLDFLHRSSVIYRDMKAENVLVDRRGHVRLADFGMAKTLEPGGRTKSVCGTLQYMAPEIAAEWPEGYSHSVDWWSLAVVGHLLLTGRFPYPNPSAIHHSQLVFVDFSVPPGRTPEMCRLLDRMLRSRMEDRLCDFARFTTLPFFSSIDWKLVEKGKYSLLPHLERADRLASRRKRLRLSDVICEDLEEDPAEFTERYEFTGFTRI</sequence>
<dbReference type="PROSITE" id="PS50011">
    <property type="entry name" value="PROTEIN_KINASE_DOM"/>
    <property type="match status" value="1"/>
</dbReference>
<dbReference type="Pfam" id="PF00069">
    <property type="entry name" value="Pkinase"/>
    <property type="match status" value="1"/>
</dbReference>
<feature type="binding site" evidence="6">
    <location>
        <position position="172"/>
    </location>
    <ligand>
        <name>ATP</name>
        <dbReference type="ChEBI" id="CHEBI:30616"/>
    </ligand>
</feature>
<dbReference type="PROSITE" id="PS00108">
    <property type="entry name" value="PROTEIN_KINASE_ST"/>
    <property type="match status" value="1"/>
</dbReference>